<evidence type="ECO:0000313" key="1">
    <source>
        <dbReference type="EMBL" id="MBB6168274.1"/>
    </source>
</evidence>
<sequence>MEELQDLFGKLSDGSWFLGGLLNASKVVLDCYVTCNNDDNLGARKLFKIGIDACNFLSAGLNSLGAACSWAGWSLSSAAFWLVGATFSALGVVGSDCVDPAETEEDEWFDAVEMMDYPQAGSPLRTETAVAEAEPLAGYGVSIV</sequence>
<gene>
    <name evidence="1" type="ORF">HNQ73_001904</name>
</gene>
<proteinExistence type="predicted"/>
<accession>A0A841KBK8</accession>
<protein>
    <submittedName>
        <fullName evidence="1">Uncharacterized protein</fullName>
    </submittedName>
</protein>
<comment type="caution">
    <text evidence="1">The sequence shown here is derived from an EMBL/GenBank/DDBJ whole genome shotgun (WGS) entry which is preliminary data.</text>
</comment>
<dbReference type="AlphaFoldDB" id="A0A841KBK8"/>
<dbReference type="Proteomes" id="UP000588017">
    <property type="component" value="Unassembled WGS sequence"/>
</dbReference>
<evidence type="ECO:0000313" key="2">
    <source>
        <dbReference type="Proteomes" id="UP000588017"/>
    </source>
</evidence>
<dbReference type="EMBL" id="JACHEH010000004">
    <property type="protein sequence ID" value="MBB6168274.1"/>
    <property type="molecule type" value="Genomic_DNA"/>
</dbReference>
<reference evidence="1 2" key="1">
    <citation type="submission" date="2020-08" db="EMBL/GenBank/DDBJ databases">
        <title>Genomic Encyclopedia of Type Strains, Phase IV (KMG-IV): sequencing the most valuable type-strain genomes for metagenomic binning, comparative biology and taxonomic classification.</title>
        <authorList>
            <person name="Goeker M."/>
        </authorList>
    </citation>
    <scope>NUCLEOTIDE SEQUENCE [LARGE SCALE GENOMIC DNA]</scope>
    <source>
        <strain evidence="1 2">DSM 101465</strain>
    </source>
</reference>
<organism evidence="1 2">
    <name type="scientific">Chelatococcus composti</name>
    <dbReference type="NCBI Taxonomy" id="1743235"/>
    <lineage>
        <taxon>Bacteria</taxon>
        <taxon>Pseudomonadati</taxon>
        <taxon>Pseudomonadota</taxon>
        <taxon>Alphaproteobacteria</taxon>
        <taxon>Hyphomicrobiales</taxon>
        <taxon>Chelatococcaceae</taxon>
        <taxon>Chelatococcus</taxon>
    </lineage>
</organism>
<keyword evidence="2" id="KW-1185">Reference proteome</keyword>
<dbReference type="RefSeq" id="WP_183334599.1">
    <property type="nucleotide sequence ID" value="NZ_BMHX01000004.1"/>
</dbReference>
<name>A0A841KBK8_9HYPH</name>